<dbReference type="CDD" id="cd16935">
    <property type="entry name" value="HATPase_AgrC-ComD-like"/>
    <property type="match status" value="1"/>
</dbReference>
<accession>A0A0C7R1Y1</accession>
<dbReference type="SUPFAM" id="SSF55874">
    <property type="entry name" value="ATPase domain of HSP90 chaperone/DNA topoisomerase II/histidine kinase"/>
    <property type="match status" value="1"/>
</dbReference>
<dbReference type="GO" id="GO:0016301">
    <property type="term" value="F:kinase activity"/>
    <property type="evidence" value="ECO:0007669"/>
    <property type="project" value="UniProtKB-KW"/>
</dbReference>
<name>A0A0C7R1Y1_PARSO</name>
<feature type="transmembrane region" description="Helical" evidence="1">
    <location>
        <begin position="63"/>
        <end position="82"/>
    </location>
</feature>
<dbReference type="InterPro" id="IPR032834">
    <property type="entry name" value="NatK-like_C"/>
</dbReference>
<evidence type="ECO:0000259" key="2">
    <source>
        <dbReference type="Pfam" id="PF14501"/>
    </source>
</evidence>
<organism evidence="3 4">
    <name type="scientific">Paraclostridium sordellii</name>
    <name type="common">Clostridium sordellii</name>
    <dbReference type="NCBI Taxonomy" id="1505"/>
    <lineage>
        <taxon>Bacteria</taxon>
        <taxon>Bacillati</taxon>
        <taxon>Bacillota</taxon>
        <taxon>Clostridia</taxon>
        <taxon>Peptostreptococcales</taxon>
        <taxon>Peptostreptococcaceae</taxon>
        <taxon>Paraclostridium</taxon>
    </lineage>
</organism>
<dbReference type="GO" id="GO:0042802">
    <property type="term" value="F:identical protein binding"/>
    <property type="evidence" value="ECO:0007669"/>
    <property type="project" value="TreeGrafter"/>
</dbReference>
<sequence length="441" mass="51109">MLNSHMFWDLVHIFTLAIELITIYMLYNTVSERKTSIKTNLISFILIIFMFFAFNIIEINISIRIGIFIIISYIFYIINYRVSFIKSLIIPLLFTLILLGIEILSASIIALINEVSFSFVMNYSMYRIEAIIISKSVAFICVLYFSYFKLSGEISKKDFVYVCIPVCTNIVILITVYCYAIDLSTNNKINNYIIVFISSLLMISSVFLIAIIYKILKDNKLKLEHKLIKEKISMECTYYMQVESNHEKVRSLYHDMKNHMICIGNLDTIEEVKKYIGNINLELNSMNNSFNTGNKIVDIILSDKKSICIKNNINFECFLDLSKLDFVDMNDICIIFSNAIDNAIQACQKIKTNSLKKYISIKVTYVNSFCVINIENSKINKILSKKGNIITDKKDKFHHGIGIKNIKNIVNKYDGEVSIKFDDEKFLLTIMIPIKRCTFLY</sequence>
<dbReference type="Proteomes" id="UP000049127">
    <property type="component" value="Unassembled WGS sequence"/>
</dbReference>
<keyword evidence="3" id="KW-0808">Transferase</keyword>
<dbReference type="InterPro" id="IPR036890">
    <property type="entry name" value="HATPase_C_sf"/>
</dbReference>
<dbReference type="AlphaFoldDB" id="A0A0C7R1Y1"/>
<dbReference type="Pfam" id="PF14501">
    <property type="entry name" value="HATPase_c_5"/>
    <property type="match status" value="1"/>
</dbReference>
<evidence type="ECO:0000313" key="3">
    <source>
        <dbReference type="EMBL" id="CEQ02775.1"/>
    </source>
</evidence>
<keyword evidence="1" id="KW-0472">Membrane</keyword>
<feature type="transmembrane region" description="Helical" evidence="1">
    <location>
        <begin position="124"/>
        <end position="147"/>
    </location>
</feature>
<evidence type="ECO:0000313" key="4">
    <source>
        <dbReference type="Proteomes" id="UP000049127"/>
    </source>
</evidence>
<dbReference type="PANTHER" id="PTHR40448">
    <property type="entry name" value="TWO-COMPONENT SENSOR HISTIDINE KINASE"/>
    <property type="match status" value="1"/>
</dbReference>
<gene>
    <name evidence="3" type="primary">virS_1</name>
    <name evidence="3" type="ORF">R28058_05081</name>
</gene>
<dbReference type="OrthoDB" id="1749546at2"/>
<dbReference type="RefSeq" id="WP_055341379.1">
    <property type="nucleotide sequence ID" value="NZ_CDNI01000003.1"/>
</dbReference>
<keyword evidence="1" id="KW-0812">Transmembrane</keyword>
<feature type="domain" description="Sensor histidine kinase NatK-like C-terminal" evidence="2">
    <location>
        <begin position="329"/>
        <end position="433"/>
    </location>
</feature>
<keyword evidence="1" id="KW-1133">Transmembrane helix</keyword>
<feature type="transmembrane region" description="Helical" evidence="1">
    <location>
        <begin position="159"/>
        <end position="180"/>
    </location>
</feature>
<dbReference type="PANTHER" id="PTHR40448:SF1">
    <property type="entry name" value="TWO-COMPONENT SENSOR HISTIDINE KINASE"/>
    <property type="match status" value="1"/>
</dbReference>
<keyword evidence="3" id="KW-0418">Kinase</keyword>
<dbReference type="EMBL" id="CEKZ01000003">
    <property type="protein sequence ID" value="CEQ02775.1"/>
    <property type="molecule type" value="Genomic_DNA"/>
</dbReference>
<feature type="transmembrane region" description="Helical" evidence="1">
    <location>
        <begin position="6"/>
        <end position="27"/>
    </location>
</feature>
<protein>
    <submittedName>
        <fullName evidence="3">Sensor histidine kinase VirS</fullName>
    </submittedName>
</protein>
<reference evidence="3 4" key="1">
    <citation type="submission" date="2015-01" db="EMBL/GenBank/DDBJ databases">
        <authorList>
            <person name="Aslett A.Martin."/>
            <person name="De Silva Nishadi"/>
        </authorList>
    </citation>
    <scope>NUCLEOTIDE SEQUENCE [LARGE SCALE GENOMIC DNA]</scope>
    <source>
        <strain evidence="3 4">R28058</strain>
    </source>
</reference>
<evidence type="ECO:0000256" key="1">
    <source>
        <dbReference type="SAM" id="Phobius"/>
    </source>
</evidence>
<proteinExistence type="predicted"/>
<feature type="transmembrane region" description="Helical" evidence="1">
    <location>
        <begin position="39"/>
        <end position="57"/>
    </location>
</feature>
<feature type="transmembrane region" description="Helical" evidence="1">
    <location>
        <begin position="192"/>
        <end position="216"/>
    </location>
</feature>
<feature type="transmembrane region" description="Helical" evidence="1">
    <location>
        <begin position="89"/>
        <end position="112"/>
    </location>
</feature>
<dbReference type="Gene3D" id="3.30.565.10">
    <property type="entry name" value="Histidine kinase-like ATPase, C-terminal domain"/>
    <property type="match status" value="1"/>
</dbReference>